<dbReference type="GO" id="GO:0071014">
    <property type="term" value="C:post-mRNA release spliceosomal complex"/>
    <property type="evidence" value="ECO:0007669"/>
    <property type="project" value="TreeGrafter"/>
</dbReference>
<keyword evidence="6" id="KW-0539">Nucleus</keyword>
<dbReference type="GO" id="GO:0000974">
    <property type="term" value="C:Prp19 complex"/>
    <property type="evidence" value="ECO:0007669"/>
    <property type="project" value="TreeGrafter"/>
</dbReference>
<accession>A0A4S8I8Q9</accession>
<evidence type="ECO:0000256" key="2">
    <source>
        <dbReference type="ARBA" id="ARBA00010028"/>
    </source>
</evidence>
<dbReference type="GO" id="GO:0006397">
    <property type="term" value="P:mRNA processing"/>
    <property type="evidence" value="ECO:0007669"/>
    <property type="project" value="UniProtKB-KW"/>
</dbReference>
<dbReference type="AlphaFoldDB" id="A0A4S8I8Q9"/>
<dbReference type="PANTHER" id="PTHR13264:SF6">
    <property type="entry name" value="OS06G0711100 PROTEIN"/>
    <property type="match status" value="1"/>
</dbReference>
<keyword evidence="3" id="KW-0507">mRNA processing</keyword>
<sequence>MSSLSLSVFFPNRIREFEARIIFQTSKHPKEERRILDLSCCYSSKSKRKTPAFSLFLVGDRSLRGMERERRVNPDCVNASNPFHVCAEYCVQRVHVLKPRSPRPKLVVAAQNGQRREGDRGMVVAERNVDPSCRNVSNPYHQCAEYCSPRSPQVKELNGEKRSVDSVVKMEGNQEKKEEMEHKEGGNSIVPAQNEERCKENRGIVVAERIVDPSCPNASNPFHQCAEYCSPRNPEEKRQKEKQSEIGVRMENNRMVDPRCVNASNPYHVCAEYCFQKMKEMKQTEGGKAVVATHNERREGLKIDVREGVHPSCINASNPYHKCAEYCFEKINQLM</sequence>
<evidence type="ECO:0000256" key="5">
    <source>
        <dbReference type="ARBA" id="ARBA00023187"/>
    </source>
</evidence>
<evidence type="ECO:0000313" key="8">
    <source>
        <dbReference type="Proteomes" id="UP000317650"/>
    </source>
</evidence>
<keyword evidence="5" id="KW-0508">mRNA splicing</keyword>
<dbReference type="PANTHER" id="PTHR13264">
    <property type="entry name" value="GCIP-INTERACTING PROTEIN P29"/>
    <property type="match status" value="1"/>
</dbReference>
<evidence type="ECO:0000256" key="4">
    <source>
        <dbReference type="ARBA" id="ARBA00022728"/>
    </source>
</evidence>
<comment type="caution">
    <text evidence="7">The sequence shown here is derived from an EMBL/GenBank/DDBJ whole genome shotgun (WGS) entry which is preliminary data.</text>
</comment>
<dbReference type="Proteomes" id="UP000317650">
    <property type="component" value="Chromosome 2"/>
</dbReference>
<gene>
    <name evidence="7" type="ORF">C4D60_Mb02t06570</name>
</gene>
<reference evidence="7 8" key="1">
    <citation type="journal article" date="2019" name="Nat. Plants">
        <title>Genome sequencing of Musa balbisiana reveals subgenome evolution and function divergence in polyploid bananas.</title>
        <authorList>
            <person name="Yao X."/>
        </authorList>
    </citation>
    <scope>NUCLEOTIDE SEQUENCE [LARGE SCALE GENOMIC DNA]</scope>
    <source>
        <strain evidence="8">cv. DH-PKW</strain>
        <tissue evidence="7">Leaves</tissue>
    </source>
</reference>
<dbReference type="InterPro" id="IPR013260">
    <property type="entry name" value="mRNA_splic_SYF2"/>
</dbReference>
<proteinExistence type="inferred from homology"/>
<name>A0A4S8I8Q9_MUSBA</name>
<dbReference type="STRING" id="52838.A0A4S8I8Q9"/>
<evidence type="ECO:0000256" key="1">
    <source>
        <dbReference type="ARBA" id="ARBA00004123"/>
    </source>
</evidence>
<comment type="subcellular location">
    <subcellularLocation>
        <location evidence="1">Nucleus</location>
    </subcellularLocation>
</comment>
<evidence type="ECO:0000256" key="3">
    <source>
        <dbReference type="ARBA" id="ARBA00022664"/>
    </source>
</evidence>
<protein>
    <submittedName>
        <fullName evidence="7">Uncharacterized protein</fullName>
    </submittedName>
</protein>
<organism evidence="7 8">
    <name type="scientific">Musa balbisiana</name>
    <name type="common">Banana</name>
    <dbReference type="NCBI Taxonomy" id="52838"/>
    <lineage>
        <taxon>Eukaryota</taxon>
        <taxon>Viridiplantae</taxon>
        <taxon>Streptophyta</taxon>
        <taxon>Embryophyta</taxon>
        <taxon>Tracheophyta</taxon>
        <taxon>Spermatophyta</taxon>
        <taxon>Magnoliopsida</taxon>
        <taxon>Liliopsida</taxon>
        <taxon>Zingiberales</taxon>
        <taxon>Musaceae</taxon>
        <taxon>Musa</taxon>
    </lineage>
</organism>
<keyword evidence="8" id="KW-1185">Reference proteome</keyword>
<evidence type="ECO:0000256" key="6">
    <source>
        <dbReference type="ARBA" id="ARBA00023242"/>
    </source>
</evidence>
<comment type="similarity">
    <text evidence="2">Belongs to the SYF2 family.</text>
</comment>
<dbReference type="EMBL" id="PYDT01000011">
    <property type="protein sequence ID" value="THU44358.1"/>
    <property type="molecule type" value="Genomic_DNA"/>
</dbReference>
<dbReference type="GO" id="GO:0008380">
    <property type="term" value="P:RNA splicing"/>
    <property type="evidence" value="ECO:0007669"/>
    <property type="project" value="UniProtKB-KW"/>
</dbReference>
<evidence type="ECO:0000313" key="7">
    <source>
        <dbReference type="EMBL" id="THU44358.1"/>
    </source>
</evidence>
<dbReference type="GO" id="GO:0071013">
    <property type="term" value="C:catalytic step 2 spliceosome"/>
    <property type="evidence" value="ECO:0007669"/>
    <property type="project" value="TreeGrafter"/>
</dbReference>
<keyword evidence="4" id="KW-0747">Spliceosome</keyword>